<feature type="domain" description="Tyrosine specific protein phosphatases" evidence="1">
    <location>
        <begin position="109"/>
        <end position="157"/>
    </location>
</feature>
<dbReference type="InterPro" id="IPR016130">
    <property type="entry name" value="Tyr_Pase_AS"/>
</dbReference>
<comment type="caution">
    <text evidence="2">The sequence shown here is derived from an EMBL/GenBank/DDBJ whole genome shotgun (WGS) entry which is preliminary data.</text>
</comment>
<dbReference type="InterPro" id="IPR029021">
    <property type="entry name" value="Prot-tyrosine_phosphatase-like"/>
</dbReference>
<organism evidence="2 3">
    <name type="scientific">Endozoicomonas elysicola</name>
    <dbReference type="NCBI Taxonomy" id="305900"/>
    <lineage>
        <taxon>Bacteria</taxon>
        <taxon>Pseudomonadati</taxon>
        <taxon>Pseudomonadota</taxon>
        <taxon>Gammaproteobacteria</taxon>
        <taxon>Oceanospirillales</taxon>
        <taxon>Endozoicomonadaceae</taxon>
        <taxon>Endozoicomonas</taxon>
    </lineage>
</organism>
<dbReference type="Gene3D" id="3.90.190.10">
    <property type="entry name" value="Protein tyrosine phosphatase superfamily"/>
    <property type="match status" value="1"/>
</dbReference>
<accession>A0A081K5S5</accession>
<evidence type="ECO:0000313" key="2">
    <source>
        <dbReference type="EMBL" id="KEI69501.1"/>
    </source>
</evidence>
<dbReference type="PROSITE" id="PS00383">
    <property type="entry name" value="TYR_PHOSPHATASE_1"/>
    <property type="match status" value="1"/>
</dbReference>
<dbReference type="eggNOG" id="COG2453">
    <property type="taxonomic scope" value="Bacteria"/>
</dbReference>
<dbReference type="SUPFAM" id="SSF52799">
    <property type="entry name" value="(Phosphotyrosine protein) phosphatases II"/>
    <property type="match status" value="1"/>
</dbReference>
<reference evidence="2 3" key="1">
    <citation type="submission" date="2014-06" db="EMBL/GenBank/DDBJ databases">
        <title>Whole Genome Sequences of Three Symbiotic Endozoicomonas Bacteria.</title>
        <authorList>
            <person name="Neave M.J."/>
            <person name="Apprill A."/>
            <person name="Voolstra C.R."/>
        </authorList>
    </citation>
    <scope>NUCLEOTIDE SEQUENCE [LARGE SCALE GENOMIC DNA]</scope>
    <source>
        <strain evidence="2 3">DSM 22380</strain>
    </source>
</reference>
<dbReference type="PROSITE" id="PS50056">
    <property type="entry name" value="TYR_PHOSPHATASE_2"/>
    <property type="match status" value="1"/>
</dbReference>
<dbReference type="RefSeq" id="WP_020582076.1">
    <property type="nucleotide sequence ID" value="NZ_JOJP01000001.1"/>
</dbReference>
<evidence type="ECO:0000259" key="1">
    <source>
        <dbReference type="PROSITE" id="PS50056"/>
    </source>
</evidence>
<dbReference type="EMBL" id="JOJP01000001">
    <property type="protein sequence ID" value="KEI69501.1"/>
    <property type="molecule type" value="Genomic_DNA"/>
</dbReference>
<dbReference type="InterPro" id="IPR000387">
    <property type="entry name" value="Tyr_Pase_dom"/>
</dbReference>
<sequence length="165" mass="17959">MSPHPFDILSLPNGSTFIFTPCPGTKTETLSDSLSTLKKAGTDAIVTMLPDTEIKALDVASLGQEAKTFGMQWFQLPVEDDCAPEESFEVAFTEDKAPLLALIEKKATIAIHCKGGSGRTGLMAAILLLESGMQWEDVKTLVQSIRPNALTLPVHLEFLQKHYVL</sequence>
<proteinExistence type="predicted"/>
<dbReference type="Proteomes" id="UP000027997">
    <property type="component" value="Unassembled WGS sequence"/>
</dbReference>
<dbReference type="STRING" id="305900.GV64_00985"/>
<dbReference type="Pfam" id="PF22785">
    <property type="entry name" value="Tc-R-P"/>
    <property type="match status" value="1"/>
</dbReference>
<dbReference type="AlphaFoldDB" id="A0A081K5S5"/>
<evidence type="ECO:0000313" key="3">
    <source>
        <dbReference type="Proteomes" id="UP000027997"/>
    </source>
</evidence>
<gene>
    <name evidence="2" type="ORF">GV64_00985</name>
</gene>
<name>A0A081K5S5_9GAMM</name>
<protein>
    <submittedName>
        <fullName evidence="2">Protein phosphatase</fullName>
    </submittedName>
</protein>
<keyword evidence="3" id="KW-1185">Reference proteome</keyword>